<dbReference type="GO" id="GO:0000287">
    <property type="term" value="F:magnesium ion binding"/>
    <property type="evidence" value="ECO:0007669"/>
    <property type="project" value="TreeGrafter"/>
</dbReference>
<gene>
    <name evidence="1" type="ORF">IV43_GL001740</name>
</gene>
<dbReference type="Proteomes" id="UP000051491">
    <property type="component" value="Unassembled WGS sequence"/>
</dbReference>
<dbReference type="RefSeq" id="WP_010495151.1">
    <property type="nucleotide sequence ID" value="NZ_JQBK01000059.1"/>
</dbReference>
<dbReference type="InterPro" id="IPR023214">
    <property type="entry name" value="HAD_sf"/>
</dbReference>
<evidence type="ECO:0000313" key="1">
    <source>
        <dbReference type="EMBL" id="KRN81841.1"/>
    </source>
</evidence>
<dbReference type="SUPFAM" id="SSF56784">
    <property type="entry name" value="HAD-like"/>
    <property type="match status" value="1"/>
</dbReference>
<dbReference type="PANTHER" id="PTHR10000:SF8">
    <property type="entry name" value="HAD SUPERFAMILY HYDROLASE-LIKE, TYPE 3"/>
    <property type="match status" value="1"/>
</dbReference>
<dbReference type="InterPro" id="IPR036412">
    <property type="entry name" value="HAD-like_sf"/>
</dbReference>
<dbReference type="Gene3D" id="3.40.50.1000">
    <property type="entry name" value="HAD superfamily/HAD-like"/>
    <property type="match status" value="1"/>
</dbReference>
<dbReference type="PATRIC" id="fig|89059.3.peg.1856"/>
<proteinExistence type="predicted"/>
<dbReference type="STRING" id="89059.LAC1533_0252"/>
<sequence>MITTIALDLDNTLLNSNREISAKNEKILKQLHEAGKRVVLCTGRPLGAVQHLIKQLELTKPEDFTITFNGGLVQNNVTQEILNQTTLNKAEVEMLYQDAKQRNYPLDVLGPDKVYSLIECGKSDYESFMSGMIPFEDVDFANLPADQTFGKVVSSAPAETVSQTRAGLPQNIKDNFHVVPSRRELLEFLPASVNKARGLGQLLTYFGETLDNLLAFGDEENDLEMLQAAGIGVAMGNAVPLIKEAANAETLDNNADGVAVYLKRYFEL</sequence>
<dbReference type="NCBIfam" id="TIGR01484">
    <property type="entry name" value="HAD-SF-IIB"/>
    <property type="match status" value="1"/>
</dbReference>
<dbReference type="Pfam" id="PF08282">
    <property type="entry name" value="Hydrolase_3"/>
    <property type="match status" value="1"/>
</dbReference>
<keyword evidence="1" id="KW-0378">Hydrolase</keyword>
<dbReference type="PANTHER" id="PTHR10000">
    <property type="entry name" value="PHOSPHOSERINE PHOSPHATASE"/>
    <property type="match status" value="1"/>
</dbReference>
<dbReference type="EMBL" id="JQBK01000059">
    <property type="protein sequence ID" value="KRN81841.1"/>
    <property type="molecule type" value="Genomic_DNA"/>
</dbReference>
<organism evidence="1 2">
    <name type="scientific">Ligilactobacillus acidipiscis</name>
    <dbReference type="NCBI Taxonomy" id="89059"/>
    <lineage>
        <taxon>Bacteria</taxon>
        <taxon>Bacillati</taxon>
        <taxon>Bacillota</taxon>
        <taxon>Bacilli</taxon>
        <taxon>Lactobacillales</taxon>
        <taxon>Lactobacillaceae</taxon>
        <taxon>Ligilactobacillus</taxon>
    </lineage>
</organism>
<dbReference type="OrthoDB" id="9790031at2"/>
<accession>A0A0R2JXC9</accession>
<evidence type="ECO:0000313" key="2">
    <source>
        <dbReference type="Proteomes" id="UP000051491"/>
    </source>
</evidence>
<comment type="caution">
    <text evidence="1">The sequence shown here is derived from an EMBL/GenBank/DDBJ whole genome shotgun (WGS) entry which is preliminary data.</text>
</comment>
<dbReference type="SFLD" id="SFLDS00003">
    <property type="entry name" value="Haloacid_Dehalogenase"/>
    <property type="match status" value="1"/>
</dbReference>
<dbReference type="Gene3D" id="3.30.1240.10">
    <property type="match status" value="1"/>
</dbReference>
<dbReference type="GO" id="GO:0005829">
    <property type="term" value="C:cytosol"/>
    <property type="evidence" value="ECO:0007669"/>
    <property type="project" value="TreeGrafter"/>
</dbReference>
<dbReference type="SFLD" id="SFLDG01140">
    <property type="entry name" value="C2.B:_Phosphomannomutase_and_P"/>
    <property type="match status" value="1"/>
</dbReference>
<name>A0A0R2JXC9_9LACO</name>
<dbReference type="GO" id="GO:0016791">
    <property type="term" value="F:phosphatase activity"/>
    <property type="evidence" value="ECO:0007669"/>
    <property type="project" value="TreeGrafter"/>
</dbReference>
<dbReference type="NCBIfam" id="TIGR00099">
    <property type="entry name" value="Cof-subfamily"/>
    <property type="match status" value="1"/>
</dbReference>
<dbReference type="InterPro" id="IPR006379">
    <property type="entry name" value="HAD-SF_hydro_IIB"/>
</dbReference>
<protein>
    <submittedName>
        <fullName evidence="1">HAD superfamily hydrolase</fullName>
    </submittedName>
</protein>
<dbReference type="InterPro" id="IPR000150">
    <property type="entry name" value="Cof"/>
</dbReference>
<dbReference type="AlphaFoldDB" id="A0A0R2JXC9"/>
<dbReference type="CDD" id="cd07516">
    <property type="entry name" value="HAD_Pase"/>
    <property type="match status" value="1"/>
</dbReference>
<reference evidence="1 2" key="1">
    <citation type="journal article" date="2015" name="Genome Announc.">
        <title>Expanding the biotechnology potential of lactobacilli through comparative genomics of 213 strains and associated genera.</title>
        <authorList>
            <person name="Sun Z."/>
            <person name="Harris H.M."/>
            <person name="McCann A."/>
            <person name="Guo C."/>
            <person name="Argimon S."/>
            <person name="Zhang W."/>
            <person name="Yang X."/>
            <person name="Jeffery I.B."/>
            <person name="Cooney J.C."/>
            <person name="Kagawa T.F."/>
            <person name="Liu W."/>
            <person name="Song Y."/>
            <person name="Salvetti E."/>
            <person name="Wrobel A."/>
            <person name="Rasinkangas P."/>
            <person name="Parkhill J."/>
            <person name="Rea M.C."/>
            <person name="O'Sullivan O."/>
            <person name="Ritari J."/>
            <person name="Douillard F.P."/>
            <person name="Paul Ross R."/>
            <person name="Yang R."/>
            <person name="Briner A.E."/>
            <person name="Felis G.E."/>
            <person name="de Vos W.M."/>
            <person name="Barrangou R."/>
            <person name="Klaenhammer T.R."/>
            <person name="Caufield P.W."/>
            <person name="Cui Y."/>
            <person name="Zhang H."/>
            <person name="O'Toole P.W."/>
        </authorList>
    </citation>
    <scope>NUCLEOTIDE SEQUENCE [LARGE SCALE GENOMIC DNA]</scope>
    <source>
        <strain evidence="1 2">DSM 15353</strain>
    </source>
</reference>